<organism evidence="3 4">
    <name type="scientific">Desmophyllum pertusum</name>
    <dbReference type="NCBI Taxonomy" id="174260"/>
    <lineage>
        <taxon>Eukaryota</taxon>
        <taxon>Metazoa</taxon>
        <taxon>Cnidaria</taxon>
        <taxon>Anthozoa</taxon>
        <taxon>Hexacorallia</taxon>
        <taxon>Scleractinia</taxon>
        <taxon>Caryophylliina</taxon>
        <taxon>Caryophylliidae</taxon>
        <taxon>Desmophyllum</taxon>
    </lineage>
</organism>
<dbReference type="EMBL" id="MU827802">
    <property type="protein sequence ID" value="KAJ7326524.1"/>
    <property type="molecule type" value="Genomic_DNA"/>
</dbReference>
<feature type="region of interest" description="Disordered" evidence="1">
    <location>
        <begin position="89"/>
        <end position="119"/>
    </location>
</feature>
<accession>A0A9W9Y9S0</accession>
<feature type="compositionally biased region" description="Polar residues" evidence="1">
    <location>
        <begin position="94"/>
        <end position="108"/>
    </location>
</feature>
<evidence type="ECO:0000313" key="3">
    <source>
        <dbReference type="EMBL" id="KAJ7326524.1"/>
    </source>
</evidence>
<reference evidence="3" key="1">
    <citation type="submission" date="2023-01" db="EMBL/GenBank/DDBJ databases">
        <title>Genome assembly of the deep-sea coral Lophelia pertusa.</title>
        <authorList>
            <person name="Herrera S."/>
            <person name="Cordes E."/>
        </authorList>
    </citation>
    <scope>NUCLEOTIDE SEQUENCE</scope>
    <source>
        <strain evidence="3">USNM1676648</strain>
        <tissue evidence="3">Polyp</tissue>
    </source>
</reference>
<dbReference type="OrthoDB" id="10044099at2759"/>
<keyword evidence="4" id="KW-1185">Reference proteome</keyword>
<comment type="caution">
    <text evidence="3">The sequence shown here is derived from an EMBL/GenBank/DDBJ whole genome shotgun (WGS) entry which is preliminary data.</text>
</comment>
<dbReference type="AlphaFoldDB" id="A0A9W9Y9S0"/>
<proteinExistence type="predicted"/>
<gene>
    <name evidence="3" type="primary">CSPP1_1</name>
    <name evidence="3" type="ORF">OS493_027469</name>
</gene>
<sequence length="119" mass="13760">MKKKEYSNKWIIQLLRGRRDVHVFERALANKTAVVKKDVEGFSAADEFNRMKYEETSSLAGEFRSKFPDPVSTGSVLDLQQQAFLREQEDNLASLRSDTNRPNKQPQRGGQPYQVSRRL</sequence>
<dbReference type="InterPro" id="IPR058191">
    <property type="entry name" value="CSPP1_C"/>
</dbReference>
<feature type="domain" description="Centrosome and spindle pole-associated protein 1 C-terminal" evidence="2">
    <location>
        <begin position="43"/>
        <end position="96"/>
    </location>
</feature>
<evidence type="ECO:0000313" key="4">
    <source>
        <dbReference type="Proteomes" id="UP001163046"/>
    </source>
</evidence>
<name>A0A9W9Y9S0_9CNID</name>
<evidence type="ECO:0000256" key="1">
    <source>
        <dbReference type="SAM" id="MobiDB-lite"/>
    </source>
</evidence>
<evidence type="ECO:0000259" key="2">
    <source>
        <dbReference type="Pfam" id="PF24578"/>
    </source>
</evidence>
<protein>
    <submittedName>
        <fullName evidence="3">Centrosome and spindle</fullName>
    </submittedName>
</protein>
<dbReference type="Proteomes" id="UP001163046">
    <property type="component" value="Unassembled WGS sequence"/>
</dbReference>
<dbReference type="Pfam" id="PF24578">
    <property type="entry name" value="CSPP1_C"/>
    <property type="match status" value="1"/>
</dbReference>